<feature type="compositionally biased region" description="Basic and acidic residues" evidence="18">
    <location>
        <begin position="749"/>
        <end position="761"/>
    </location>
</feature>
<protein>
    <submittedName>
        <fullName evidence="23">Uncharacterized protein</fullName>
    </submittedName>
</protein>
<keyword evidence="4" id="KW-0813">Transport</keyword>
<dbReference type="SUPFAM" id="SSF103473">
    <property type="entry name" value="MFS general substrate transporter"/>
    <property type="match status" value="1"/>
</dbReference>
<dbReference type="InterPro" id="IPR001579">
    <property type="entry name" value="Glyco_hydro_18_chit_AS"/>
</dbReference>
<keyword evidence="13 17" id="KW-0326">Glycosidase</keyword>
<evidence type="ECO:0000256" key="20">
    <source>
        <dbReference type="SAM" id="SignalP"/>
    </source>
</evidence>
<dbReference type="GO" id="GO:0008061">
    <property type="term" value="F:chitin binding"/>
    <property type="evidence" value="ECO:0007669"/>
    <property type="project" value="UniProtKB-KW"/>
</dbReference>
<evidence type="ECO:0000256" key="5">
    <source>
        <dbReference type="ARBA" id="ARBA00022512"/>
    </source>
</evidence>
<feature type="region of interest" description="Disordered" evidence="18">
    <location>
        <begin position="713"/>
        <end position="828"/>
    </location>
</feature>
<feature type="signal peptide" evidence="20">
    <location>
        <begin position="1"/>
        <end position="23"/>
    </location>
</feature>
<dbReference type="PROSITE" id="PS51910">
    <property type="entry name" value="GH18_2"/>
    <property type="match status" value="1"/>
</dbReference>
<name>A0A397GF09_ASPTH</name>
<feature type="region of interest" description="Disordered" evidence="18">
    <location>
        <begin position="353"/>
        <end position="373"/>
    </location>
</feature>
<feature type="transmembrane region" description="Helical" evidence="19">
    <location>
        <begin position="654"/>
        <end position="674"/>
    </location>
</feature>
<feature type="transmembrane region" description="Helical" evidence="19">
    <location>
        <begin position="955"/>
        <end position="976"/>
    </location>
</feature>
<keyword evidence="20" id="KW-0732">Signal</keyword>
<dbReference type="GO" id="GO:0005886">
    <property type="term" value="C:plasma membrane"/>
    <property type="evidence" value="ECO:0007669"/>
    <property type="project" value="TreeGrafter"/>
</dbReference>
<dbReference type="InterPro" id="IPR020846">
    <property type="entry name" value="MFS_dom"/>
</dbReference>
<feature type="transmembrane region" description="Helical" evidence="19">
    <location>
        <begin position="866"/>
        <end position="890"/>
    </location>
</feature>
<keyword evidence="11 19" id="KW-0472">Membrane</keyword>
<feature type="transmembrane region" description="Helical" evidence="19">
    <location>
        <begin position="982"/>
        <end position="1008"/>
    </location>
</feature>
<dbReference type="FunFam" id="1.20.1250.20:FF:000396">
    <property type="entry name" value="MFS general substrate transporter"/>
    <property type="match status" value="1"/>
</dbReference>
<evidence type="ECO:0000256" key="15">
    <source>
        <dbReference type="ARBA" id="ARBA00024658"/>
    </source>
</evidence>
<evidence type="ECO:0000256" key="9">
    <source>
        <dbReference type="ARBA" id="ARBA00022989"/>
    </source>
</evidence>
<feature type="compositionally biased region" description="Polar residues" evidence="18">
    <location>
        <begin position="444"/>
        <end position="455"/>
    </location>
</feature>
<evidence type="ECO:0000256" key="13">
    <source>
        <dbReference type="ARBA" id="ARBA00023295"/>
    </source>
</evidence>
<dbReference type="AlphaFoldDB" id="A0A397GF09"/>
<keyword evidence="7 19" id="KW-0812">Transmembrane</keyword>
<evidence type="ECO:0000256" key="10">
    <source>
        <dbReference type="ARBA" id="ARBA00023024"/>
    </source>
</evidence>
<evidence type="ECO:0000256" key="17">
    <source>
        <dbReference type="RuleBase" id="RU000489"/>
    </source>
</evidence>
<evidence type="ECO:0000256" key="14">
    <source>
        <dbReference type="ARBA" id="ARBA00023326"/>
    </source>
</evidence>
<dbReference type="CDD" id="cd02877">
    <property type="entry name" value="GH18_hevamine_XipI_class_III"/>
    <property type="match status" value="1"/>
</dbReference>
<comment type="caution">
    <text evidence="23">The sequence shown here is derived from an EMBL/GenBank/DDBJ whole genome shotgun (WGS) entry which is preliminary data.</text>
</comment>
<dbReference type="InterPro" id="IPR011701">
    <property type="entry name" value="MFS"/>
</dbReference>
<evidence type="ECO:0000256" key="11">
    <source>
        <dbReference type="ARBA" id="ARBA00023136"/>
    </source>
</evidence>
<dbReference type="Pfam" id="PF00704">
    <property type="entry name" value="Glyco_hydro_18"/>
    <property type="match status" value="1"/>
</dbReference>
<sequence>MLSTRNLLYSIAAFAALFDSIHSLLDTSSSSTVAVYWGQNSGNTGQQRLSYYCGNPHIDVFQLSFVTRVSGAAGLPEMDFANQESQCSIYPGTNLLNCPQIGEDIKKCQQQGKTILISIGGATSTERGFASEAAAIEAANKMWQIFGPVNAGNTAYRPFGDAVIDGFDFDFETSVTNMVPFANQLRRLMDASADRKYYLTAAPQCVFPDVADQEMLDGAVAFDAIWVQFYNNFCGVNAFSFGSMQQGAFNFDLWDAWAKSQSKNKQVKVFIGLPGNAASAGSGYVTAEQLREVVAWSKAFSSFGGIMVWDASAMYANQGYLESVKTTLTRVSRSKPKEPEVVSITRQLKMAEAETSSVNLPSEHSDDSASQRVPAQGLWNRFFRRRGSGKSESEESESVNNPNYRSKATLGILSDKETDEVPGTVLLLSSNRNEPLGLRHQQRRTSASSLPNAYPSSRSSSRATAPQPKKTADGQIVLNPQPDDSVNDPLNWPMWRRDAALLSLGFYCLMGGGMTPILAAGFNQVSESYGVSTQKVAYTTGLYMLGLGVGSVIMSPTAILWGKRPVYLLGATLFILSAVWCALSPNYPSLVLARIFQGIAVSTVECLPSATIAEIYFLHERAYRVGIYTLLLLGGKNLVPLVSAAIIGNLGWRWVFWIVAIIVGASLVLLFFFVPETFWDRTPRPRRSHKRPHMIRSVSDLVTHGLRGRQLHHHRLEDPVLDGDAISPAPRKTNRGHVGFAEDQVQEGKPVDEKDRNRDDQPSETPAEDNDQLGSPDPEKHDASLQIPAPAVTRESGSQRDLEAARQAAVSPARSESVDPAGPLPPAQVYTNRLREKPQIPFTHYLRIWNGRISHDKWLRVAVRPFILFAYPAVLWSAVVYSLSVGWLIVLSESVAHLYQGSQNYNFTPLQTGLVYISPFVGGLLGTAVAGKVSDVIVRFMSWRNGGVYEPEFRLVMAIPIALSTSAGLMAFGWSSEVKDSWIVPTIFFGLVSFGCCLGSTTSITFCVDSYRQYAGEALVTLNWSKNVFHGLIFSLFIVDWLEADGARTVFLALGGIQLGCLLFSIPMYIYGKRARMWTVRKCLMEKF</sequence>
<keyword evidence="12" id="KW-0119">Carbohydrate metabolism</keyword>
<dbReference type="InterPro" id="IPR045321">
    <property type="entry name" value="Cts1-like"/>
</dbReference>
<evidence type="ECO:0000256" key="12">
    <source>
        <dbReference type="ARBA" id="ARBA00023277"/>
    </source>
</evidence>
<dbReference type="FunFam" id="3.20.20.80:FF:000145">
    <property type="entry name" value="Class III chitinase, putative"/>
    <property type="match status" value="1"/>
</dbReference>
<feature type="transmembrane region" description="Helical" evidence="19">
    <location>
        <begin position="536"/>
        <end position="554"/>
    </location>
</feature>
<evidence type="ECO:0000259" key="21">
    <source>
        <dbReference type="PROSITE" id="PS50850"/>
    </source>
</evidence>
<keyword evidence="5" id="KW-0134">Cell wall</keyword>
<dbReference type="EMBL" id="NKHU02000207">
    <property type="protein sequence ID" value="RHZ48006.1"/>
    <property type="molecule type" value="Genomic_DNA"/>
</dbReference>
<dbReference type="GO" id="GO:0006032">
    <property type="term" value="P:chitin catabolic process"/>
    <property type="evidence" value="ECO:0007669"/>
    <property type="project" value="UniProtKB-KW"/>
</dbReference>
<feature type="region of interest" description="Disordered" evidence="18">
    <location>
        <begin position="432"/>
        <end position="483"/>
    </location>
</feature>
<dbReference type="InterPro" id="IPR001223">
    <property type="entry name" value="Glyco_hydro18_cat"/>
</dbReference>
<reference evidence="23" key="1">
    <citation type="submission" date="2018-08" db="EMBL/GenBank/DDBJ databases">
        <title>Draft genome sequence of azole-resistant Aspergillus thermomutatus (Neosartorya pseudofischeri) strain HMR AF 39, isolated from a human nasal aspirate.</title>
        <authorList>
            <person name="Parent-Michaud M."/>
            <person name="Dufresne P.J."/>
            <person name="Fournier E."/>
            <person name="Martineau C."/>
            <person name="Moreira S."/>
            <person name="Perkins V."/>
            <person name="De Repentigny L."/>
            <person name="Dufresne S.F."/>
        </authorList>
    </citation>
    <scope>NUCLEOTIDE SEQUENCE [LARGE SCALE GENOMIC DNA]</scope>
    <source>
        <strain evidence="23">HMR AF 39</strain>
    </source>
</reference>
<feature type="transmembrane region" description="Helical" evidence="19">
    <location>
        <begin position="1050"/>
        <end position="1072"/>
    </location>
</feature>
<feature type="chain" id="PRO_5017359362" evidence="20">
    <location>
        <begin position="24"/>
        <end position="1088"/>
    </location>
</feature>
<dbReference type="GO" id="GO:0000272">
    <property type="term" value="P:polysaccharide catabolic process"/>
    <property type="evidence" value="ECO:0007669"/>
    <property type="project" value="UniProtKB-KW"/>
</dbReference>
<comment type="similarity">
    <text evidence="16">Belongs to the glycosyl hydrolase 18 family. Chitinase class III subfamily.</text>
</comment>
<feature type="domain" description="GH18" evidence="22">
    <location>
        <begin position="31"/>
        <end position="331"/>
    </location>
</feature>
<evidence type="ECO:0000256" key="6">
    <source>
        <dbReference type="ARBA" id="ARBA00022669"/>
    </source>
</evidence>
<evidence type="ECO:0000256" key="2">
    <source>
        <dbReference type="ARBA" id="ARBA00004141"/>
    </source>
</evidence>
<dbReference type="VEuPathDB" id="FungiDB:CDV56_105146"/>
<dbReference type="PANTHER" id="PTHR23502">
    <property type="entry name" value="MAJOR FACILITATOR SUPERFAMILY"/>
    <property type="match status" value="1"/>
</dbReference>
<dbReference type="SUPFAM" id="SSF51445">
    <property type="entry name" value="(Trans)glycosidases"/>
    <property type="match status" value="1"/>
</dbReference>
<evidence type="ECO:0000256" key="18">
    <source>
        <dbReference type="SAM" id="MobiDB-lite"/>
    </source>
</evidence>
<evidence type="ECO:0000256" key="7">
    <source>
        <dbReference type="ARBA" id="ARBA00022692"/>
    </source>
</evidence>
<dbReference type="InterPro" id="IPR017853">
    <property type="entry name" value="GH"/>
</dbReference>
<evidence type="ECO:0000313" key="23">
    <source>
        <dbReference type="EMBL" id="RHZ48006.1"/>
    </source>
</evidence>
<dbReference type="PANTHER" id="PTHR23502:SF4">
    <property type="entry name" value="MAJOR FACILITATOR SUPERFAMILY (MFS) PROFILE DOMAIN-CONTAINING PROTEIN-RELATED"/>
    <property type="match status" value="1"/>
</dbReference>
<dbReference type="Proteomes" id="UP000215305">
    <property type="component" value="Unassembled WGS sequence"/>
</dbReference>
<keyword evidence="8 17" id="KW-0378">Hydrolase</keyword>
<evidence type="ECO:0000256" key="16">
    <source>
        <dbReference type="ARBA" id="ARBA00025727"/>
    </source>
</evidence>
<comment type="subcellular location">
    <subcellularLocation>
        <location evidence="2">Membrane</location>
        <topology evidence="2">Multi-pass membrane protein</topology>
    </subcellularLocation>
    <subcellularLocation>
        <location evidence="3">Secreted</location>
        <location evidence="3">Cell wall</location>
    </subcellularLocation>
</comment>
<dbReference type="GO" id="GO:0008843">
    <property type="term" value="F:endochitinase activity"/>
    <property type="evidence" value="ECO:0007669"/>
    <property type="project" value="UniProtKB-EC"/>
</dbReference>
<dbReference type="PROSITE" id="PS01095">
    <property type="entry name" value="GH18_1"/>
    <property type="match status" value="1"/>
</dbReference>
<keyword evidence="9 19" id="KW-1133">Transmembrane helix</keyword>
<organism evidence="23 24">
    <name type="scientific">Aspergillus thermomutatus</name>
    <name type="common">Neosartorya pseudofischeri</name>
    <dbReference type="NCBI Taxonomy" id="41047"/>
    <lineage>
        <taxon>Eukaryota</taxon>
        <taxon>Fungi</taxon>
        <taxon>Dikarya</taxon>
        <taxon>Ascomycota</taxon>
        <taxon>Pezizomycotina</taxon>
        <taxon>Eurotiomycetes</taxon>
        <taxon>Eurotiomycetidae</taxon>
        <taxon>Eurotiales</taxon>
        <taxon>Aspergillaceae</taxon>
        <taxon>Aspergillus</taxon>
        <taxon>Aspergillus subgen. Fumigati</taxon>
    </lineage>
</organism>
<dbReference type="Gene3D" id="1.20.1720.10">
    <property type="entry name" value="Multidrug resistance protein D"/>
    <property type="match status" value="1"/>
</dbReference>
<feature type="transmembrane region" description="Helical" evidence="19">
    <location>
        <begin position="595"/>
        <end position="618"/>
    </location>
</feature>
<dbReference type="GO" id="GO:0022857">
    <property type="term" value="F:transmembrane transporter activity"/>
    <property type="evidence" value="ECO:0007669"/>
    <property type="project" value="InterPro"/>
</dbReference>
<dbReference type="FunFam" id="1.20.1720.10:FF:000009">
    <property type="entry name" value="MFS multidrug transporter"/>
    <property type="match status" value="1"/>
</dbReference>
<feature type="transmembrane region" description="Helical" evidence="19">
    <location>
        <begin position="566"/>
        <end position="583"/>
    </location>
</feature>
<dbReference type="Pfam" id="PF07690">
    <property type="entry name" value="MFS_1"/>
    <property type="match status" value="1"/>
</dbReference>
<proteinExistence type="inferred from homology"/>
<keyword evidence="24" id="KW-1185">Reference proteome</keyword>
<dbReference type="RefSeq" id="XP_026611806.1">
    <property type="nucleotide sequence ID" value="XM_026758765.1"/>
</dbReference>
<dbReference type="OrthoDB" id="4500315at2759"/>
<evidence type="ECO:0000256" key="4">
    <source>
        <dbReference type="ARBA" id="ARBA00022448"/>
    </source>
</evidence>
<dbReference type="Gene3D" id="3.20.20.80">
    <property type="entry name" value="Glycosidases"/>
    <property type="match status" value="1"/>
</dbReference>
<feature type="transmembrane region" description="Helical" evidence="19">
    <location>
        <begin position="910"/>
        <end position="934"/>
    </location>
</feature>
<accession>A0A397GF09</accession>
<comment type="function">
    <text evidence="15">GPI-anchored chitinase involved in the degradation of chitin, a component of the cell walls of fungi and exoskeletal elements of some animals (including worms and arthropods). Required to reshape the cell wall at the sites where cell wall remodeling and/or cell wall maturation actively take place such as sites of conidia formation.</text>
</comment>
<dbReference type="GeneID" id="38127120"/>
<dbReference type="Gene3D" id="1.20.1250.20">
    <property type="entry name" value="MFS general substrate transporter like domains"/>
    <property type="match status" value="1"/>
</dbReference>
<feature type="domain" description="Major facilitator superfamily (MFS) profile" evidence="21">
    <location>
        <begin position="500"/>
        <end position="1088"/>
    </location>
</feature>
<evidence type="ECO:0000256" key="1">
    <source>
        <dbReference type="ARBA" id="ARBA00000822"/>
    </source>
</evidence>
<feature type="transmembrane region" description="Helical" evidence="19">
    <location>
        <begin position="1028"/>
        <end position="1044"/>
    </location>
</feature>
<evidence type="ECO:0000256" key="3">
    <source>
        <dbReference type="ARBA" id="ARBA00004191"/>
    </source>
</evidence>
<comment type="catalytic activity">
    <reaction evidence="1">
        <text>Random endo-hydrolysis of N-acetyl-beta-D-glucosaminide (1-&gt;4)-beta-linkages in chitin and chitodextrins.</text>
        <dbReference type="EC" id="3.2.1.14"/>
    </reaction>
</comment>
<evidence type="ECO:0000259" key="22">
    <source>
        <dbReference type="PROSITE" id="PS51910"/>
    </source>
</evidence>
<keyword evidence="5" id="KW-0964">Secreted</keyword>
<feature type="region of interest" description="Disordered" evidence="18">
    <location>
        <begin position="385"/>
        <end position="416"/>
    </location>
</feature>
<feature type="transmembrane region" description="Helical" evidence="19">
    <location>
        <begin position="625"/>
        <end position="648"/>
    </location>
</feature>
<dbReference type="InterPro" id="IPR036259">
    <property type="entry name" value="MFS_trans_sf"/>
</dbReference>
<evidence type="ECO:0000256" key="19">
    <source>
        <dbReference type="SAM" id="Phobius"/>
    </source>
</evidence>
<keyword evidence="6" id="KW-0147">Chitin-binding</keyword>
<dbReference type="PROSITE" id="PS50850">
    <property type="entry name" value="MFS"/>
    <property type="match status" value="1"/>
</dbReference>
<gene>
    <name evidence="23" type="ORF">CDV56_105146</name>
</gene>
<keyword evidence="10" id="KW-0146">Chitin degradation</keyword>
<keyword evidence="14" id="KW-0624">Polysaccharide degradation</keyword>
<evidence type="ECO:0000313" key="24">
    <source>
        <dbReference type="Proteomes" id="UP000215305"/>
    </source>
</evidence>
<evidence type="ECO:0000256" key="8">
    <source>
        <dbReference type="ARBA" id="ARBA00022801"/>
    </source>
</evidence>